<evidence type="ECO:0000256" key="1">
    <source>
        <dbReference type="SAM" id="MobiDB-lite"/>
    </source>
</evidence>
<dbReference type="OrthoDB" id="3066725at2759"/>
<feature type="compositionally biased region" description="Basic and acidic residues" evidence="1">
    <location>
        <begin position="335"/>
        <end position="346"/>
    </location>
</feature>
<feature type="region of interest" description="Disordered" evidence="1">
    <location>
        <begin position="437"/>
        <end position="472"/>
    </location>
</feature>
<accession>A0A9P5XG57</accession>
<feature type="compositionally biased region" description="Polar residues" evidence="1">
    <location>
        <begin position="463"/>
        <end position="472"/>
    </location>
</feature>
<sequence>MASLTKVAYGVKIRRGPTPSIISTDRTGLETQEIPPALCHLTGDALATPFPPIAPGGYLKYYRSYYGYGQDDDSQKGEQTAEQSWEVSDSLGDVKRRRRASSVSMLLGPLLSHTPKPSPSKEIPPKSHLFHTHTHTSSGETSPPVSPTKPPPLLPRSKRRRFLSIIPEASRETMRSEMDDSRPSTRKSRVVSYPPATPSPRSSTLGASALTLSLPVSPSPRSSSFAKPGRLTSWMPLSPGGSLRRKKRQLLRTPSVENDLSRCAKEIMGLTPPDADNACAISRENSSGSEVTEEESLLSPTMTVSTAVTSLLEPSSLPASPSSPTKPGENGQSRSGDDENTGHDAAARPNPTLPHAVPQPQAVSHTKSESSQSTTEFEDSSESESNGSPTISTPPTSFGGCRLAEDEKIREFLVLGELDDDEGNRDSWASYVTAKSSFEPLPAVEENDEGTVEAEEPKDLELTVSSQVVVSA</sequence>
<dbReference type="EMBL" id="MU151097">
    <property type="protein sequence ID" value="KAF9450797.1"/>
    <property type="molecule type" value="Genomic_DNA"/>
</dbReference>
<organism evidence="2 3">
    <name type="scientific">Macrolepiota fuliginosa MF-IS2</name>
    <dbReference type="NCBI Taxonomy" id="1400762"/>
    <lineage>
        <taxon>Eukaryota</taxon>
        <taxon>Fungi</taxon>
        <taxon>Dikarya</taxon>
        <taxon>Basidiomycota</taxon>
        <taxon>Agaricomycotina</taxon>
        <taxon>Agaricomycetes</taxon>
        <taxon>Agaricomycetidae</taxon>
        <taxon>Agaricales</taxon>
        <taxon>Agaricineae</taxon>
        <taxon>Agaricaceae</taxon>
        <taxon>Macrolepiota</taxon>
    </lineage>
</organism>
<gene>
    <name evidence="2" type="ORF">P691DRAFT_757858</name>
</gene>
<evidence type="ECO:0000313" key="2">
    <source>
        <dbReference type="EMBL" id="KAF9450797.1"/>
    </source>
</evidence>
<comment type="caution">
    <text evidence="2">The sequence shown here is derived from an EMBL/GenBank/DDBJ whole genome shotgun (WGS) entry which is preliminary data.</text>
</comment>
<feature type="compositionally biased region" description="Polar residues" evidence="1">
    <location>
        <begin position="298"/>
        <end position="309"/>
    </location>
</feature>
<feature type="compositionally biased region" description="Basic and acidic residues" evidence="1">
    <location>
        <begin position="169"/>
        <end position="183"/>
    </location>
</feature>
<dbReference type="AlphaFoldDB" id="A0A9P5XG57"/>
<name>A0A9P5XG57_9AGAR</name>
<feature type="compositionally biased region" description="Low complexity" evidence="1">
    <location>
        <begin position="202"/>
        <end position="226"/>
    </location>
</feature>
<feature type="region of interest" description="Disordered" evidence="1">
    <location>
        <begin position="106"/>
        <end position="254"/>
    </location>
</feature>
<feature type="compositionally biased region" description="Acidic residues" evidence="1">
    <location>
        <begin position="445"/>
        <end position="454"/>
    </location>
</feature>
<feature type="compositionally biased region" description="Pro residues" evidence="1">
    <location>
        <begin position="144"/>
        <end position="154"/>
    </location>
</feature>
<feature type="compositionally biased region" description="Low complexity" evidence="1">
    <location>
        <begin position="310"/>
        <end position="323"/>
    </location>
</feature>
<dbReference type="Proteomes" id="UP000807342">
    <property type="component" value="Unassembled WGS sequence"/>
</dbReference>
<proteinExistence type="predicted"/>
<keyword evidence="3" id="KW-1185">Reference proteome</keyword>
<reference evidence="2" key="1">
    <citation type="submission" date="2020-11" db="EMBL/GenBank/DDBJ databases">
        <authorList>
            <consortium name="DOE Joint Genome Institute"/>
            <person name="Ahrendt S."/>
            <person name="Riley R."/>
            <person name="Andreopoulos W."/>
            <person name="Labutti K."/>
            <person name="Pangilinan J."/>
            <person name="Ruiz-Duenas F.J."/>
            <person name="Barrasa J.M."/>
            <person name="Sanchez-Garcia M."/>
            <person name="Camarero S."/>
            <person name="Miyauchi S."/>
            <person name="Serrano A."/>
            <person name="Linde D."/>
            <person name="Babiker R."/>
            <person name="Drula E."/>
            <person name="Ayuso-Fernandez I."/>
            <person name="Pacheco R."/>
            <person name="Padilla G."/>
            <person name="Ferreira P."/>
            <person name="Barriuso J."/>
            <person name="Kellner H."/>
            <person name="Castanera R."/>
            <person name="Alfaro M."/>
            <person name="Ramirez L."/>
            <person name="Pisabarro A.G."/>
            <person name="Kuo A."/>
            <person name="Tritt A."/>
            <person name="Lipzen A."/>
            <person name="He G."/>
            <person name="Yan M."/>
            <person name="Ng V."/>
            <person name="Cullen D."/>
            <person name="Martin F."/>
            <person name="Rosso M.-N."/>
            <person name="Henrissat B."/>
            <person name="Hibbett D."/>
            <person name="Martinez A.T."/>
            <person name="Grigoriev I.V."/>
        </authorList>
    </citation>
    <scope>NUCLEOTIDE SEQUENCE</scope>
    <source>
        <strain evidence="2">MF-IS2</strain>
    </source>
</reference>
<protein>
    <submittedName>
        <fullName evidence="2">Uncharacterized protein</fullName>
    </submittedName>
</protein>
<feature type="region of interest" description="Disordered" evidence="1">
    <location>
        <begin position="275"/>
        <end position="403"/>
    </location>
</feature>
<evidence type="ECO:0000313" key="3">
    <source>
        <dbReference type="Proteomes" id="UP000807342"/>
    </source>
</evidence>